<accession>A0ABY7STQ7</accession>
<dbReference type="InterPro" id="IPR001173">
    <property type="entry name" value="Glyco_trans_2-like"/>
</dbReference>
<dbReference type="InterPro" id="IPR050834">
    <property type="entry name" value="Glycosyltransf_2"/>
</dbReference>
<feature type="domain" description="Glycosyltransferase 2-like" evidence="1">
    <location>
        <begin position="27"/>
        <end position="160"/>
    </location>
</feature>
<dbReference type="EMBL" id="CP067134">
    <property type="protein sequence ID" value="WCR10225.1"/>
    <property type="molecule type" value="Genomic_DNA"/>
</dbReference>
<dbReference type="RefSeq" id="WP_272858282.1">
    <property type="nucleotide sequence ID" value="NZ_CP067134.1"/>
</dbReference>
<name>A0ABY7STQ7_9RHOB</name>
<dbReference type="PANTHER" id="PTHR43685">
    <property type="entry name" value="GLYCOSYLTRANSFERASE"/>
    <property type="match status" value="1"/>
</dbReference>
<evidence type="ECO:0000313" key="3">
    <source>
        <dbReference type="Proteomes" id="UP001218412"/>
    </source>
</evidence>
<dbReference type="Pfam" id="PF00535">
    <property type="entry name" value="Glycos_transf_2"/>
    <property type="match status" value="1"/>
</dbReference>
<keyword evidence="3" id="KW-1185">Reference proteome</keyword>
<proteinExistence type="predicted"/>
<gene>
    <name evidence="2" type="ORF">JHW45_14295</name>
</gene>
<dbReference type="InterPro" id="IPR029044">
    <property type="entry name" value="Nucleotide-diphossugar_trans"/>
</dbReference>
<dbReference type="Gene3D" id="3.90.550.10">
    <property type="entry name" value="Spore Coat Polysaccharide Biosynthesis Protein SpsA, Chain A"/>
    <property type="match status" value="1"/>
</dbReference>
<protein>
    <submittedName>
        <fullName evidence="2">Glycosyltransferase</fullName>
    </submittedName>
</protein>
<dbReference type="Proteomes" id="UP001218412">
    <property type="component" value="Chromosome"/>
</dbReference>
<dbReference type="PANTHER" id="PTHR43685:SF2">
    <property type="entry name" value="GLYCOSYLTRANSFERASE 2-LIKE DOMAIN-CONTAINING PROTEIN"/>
    <property type="match status" value="1"/>
</dbReference>
<evidence type="ECO:0000259" key="1">
    <source>
        <dbReference type="Pfam" id="PF00535"/>
    </source>
</evidence>
<dbReference type="SUPFAM" id="SSF53448">
    <property type="entry name" value="Nucleotide-diphospho-sugar transferases"/>
    <property type="match status" value="1"/>
</dbReference>
<reference evidence="2 3" key="1">
    <citation type="submission" date="2021-01" db="EMBL/GenBank/DDBJ databases">
        <title>Biogeographic distribution of Paracoccus.</title>
        <authorList>
            <person name="Hollensteiner J."/>
            <person name="Leineberger J."/>
            <person name="Brinkhoff T."/>
            <person name="Daniel R."/>
        </authorList>
    </citation>
    <scope>NUCLEOTIDE SEQUENCE [LARGE SCALE GENOMIC DNA]</scope>
    <source>
        <strain evidence="2 3">LMG25392</strain>
    </source>
</reference>
<sequence>MTAANAQMTTTGEDSAAASHGTVVILLASFQGAEFIQAQLDSIAAQSHRDWQLIVSDDGSRDGTRDIVSRFAAGFSEGKISLIDGPQSGATQNFLHLVQQAPANRTLAFCDQDDVWFPDKLARAMAHLARIAGAGHYAARTVITDDDLRPVARSRQFRRKFGFRNALVQACMAGNTSVFNPAAANLLKQGAAAARRAGVESHDWWAYQLTSGAGATLIHDEVPALFYRQHRHSTMGRNDTPRAMAARLAQLFAGAYGGWLSANLQALGAVGNLLTGENRRLVADVDAALPLPGPQAARALRRLGLYRHTRAGTAALYAAAAVGRLRQPRSPST</sequence>
<evidence type="ECO:0000313" key="2">
    <source>
        <dbReference type="EMBL" id="WCR10225.1"/>
    </source>
</evidence>
<organism evidence="2 3">
    <name type="scientific">Paracoccus stylophorae</name>
    <dbReference type="NCBI Taxonomy" id="659350"/>
    <lineage>
        <taxon>Bacteria</taxon>
        <taxon>Pseudomonadati</taxon>
        <taxon>Pseudomonadota</taxon>
        <taxon>Alphaproteobacteria</taxon>
        <taxon>Rhodobacterales</taxon>
        <taxon>Paracoccaceae</taxon>
        <taxon>Paracoccus</taxon>
    </lineage>
</organism>